<dbReference type="GO" id="GO:0140359">
    <property type="term" value="F:ABC-type transporter activity"/>
    <property type="evidence" value="ECO:0007669"/>
    <property type="project" value="InterPro"/>
</dbReference>
<evidence type="ECO:0000313" key="7">
    <source>
        <dbReference type="Proteomes" id="UP000245390"/>
    </source>
</evidence>
<keyword evidence="2" id="KW-0813">Transport</keyword>
<feature type="domain" description="ABC transporter" evidence="5">
    <location>
        <begin position="16"/>
        <end position="249"/>
    </location>
</feature>
<name>A0A316G8E1_9RHOB</name>
<accession>A0A316G8E1</accession>
<dbReference type="InterPro" id="IPR029439">
    <property type="entry name" value="Wzt_C"/>
</dbReference>
<dbReference type="KEGG" id="salo:EF888_08760"/>
<reference evidence="6 7" key="1">
    <citation type="submission" date="2018-05" db="EMBL/GenBank/DDBJ databases">
        <title>Genomic Encyclopedia of Type Strains, Phase IV (KMG-IV): sequencing the most valuable type-strain genomes for metagenomic binning, comparative biology and taxonomic classification.</title>
        <authorList>
            <person name="Goeker M."/>
        </authorList>
    </citation>
    <scope>NUCLEOTIDE SEQUENCE [LARGE SCALE GENOMIC DNA]</scope>
    <source>
        <strain evidence="6 7">DSM 103371</strain>
    </source>
</reference>
<dbReference type="InterPro" id="IPR003593">
    <property type="entry name" value="AAA+_ATPase"/>
</dbReference>
<keyword evidence="7" id="KW-1185">Reference proteome</keyword>
<dbReference type="Gene3D" id="3.40.50.300">
    <property type="entry name" value="P-loop containing nucleotide triphosphate hydrolases"/>
    <property type="match status" value="1"/>
</dbReference>
<dbReference type="InterPro" id="IPR015860">
    <property type="entry name" value="ABC_transpr_TagH-like"/>
</dbReference>
<proteinExistence type="inferred from homology"/>
<dbReference type="Pfam" id="PF14524">
    <property type="entry name" value="Wzt_C"/>
    <property type="match status" value="1"/>
</dbReference>
<organism evidence="6 7">
    <name type="scientific">Silicimonas algicola</name>
    <dbReference type="NCBI Taxonomy" id="1826607"/>
    <lineage>
        <taxon>Bacteria</taxon>
        <taxon>Pseudomonadati</taxon>
        <taxon>Pseudomonadota</taxon>
        <taxon>Alphaproteobacteria</taxon>
        <taxon>Rhodobacterales</taxon>
        <taxon>Paracoccaceae</taxon>
    </lineage>
</organism>
<gene>
    <name evidence="6" type="ORF">C8D95_103104</name>
</gene>
<dbReference type="PROSITE" id="PS50893">
    <property type="entry name" value="ABC_TRANSPORTER_2"/>
    <property type="match status" value="1"/>
</dbReference>
<comment type="similarity">
    <text evidence="1">Belongs to the ABC transporter superfamily.</text>
</comment>
<keyword evidence="3" id="KW-0547">Nucleotide-binding</keyword>
<dbReference type="EMBL" id="QGGV01000003">
    <property type="protein sequence ID" value="PWK56872.1"/>
    <property type="molecule type" value="Genomic_DNA"/>
</dbReference>
<comment type="caution">
    <text evidence="6">The sequence shown here is derived from an EMBL/GenBank/DDBJ whole genome shotgun (WGS) entry which is preliminary data.</text>
</comment>
<dbReference type="GO" id="GO:0005524">
    <property type="term" value="F:ATP binding"/>
    <property type="evidence" value="ECO:0007669"/>
    <property type="project" value="UniProtKB-KW"/>
</dbReference>
<dbReference type="CDD" id="cd10147">
    <property type="entry name" value="Wzt_C-like"/>
    <property type="match status" value="1"/>
</dbReference>
<sequence>MRHALIAETIGKSFRHRNSDIAPTFRAWLESGLFRNRSEKRFWALRDVSLRVAPGEMVGVIGRNGSGKSTLLRLLGGVMQPDRGSVAASDPVRGLLQLNTGMHPDLSGRENVLINGVLCGLLKSEVQERMSDIIAFADLHDHIEQPVRTYSSGMRLRLGFAIAVHVDPKILLIDEVLAVGDLAFQGKCLARISAFKKAGCAIVLISHDMHQIREFCDRAIWLDAGHVCAEGLPDAVVEAYETAAHSAAANEAAKAEPLEGPNRFGTKEVVIGDVRLMDASGAAIGTIAQGDAMTVRFRLTPAEPTQVQISVSIADASRRLCFDANSETDQIEIPEVASGLSLSISFARLDLSPGTYFVSVGVWHRDWSKAYDMHMDAYSFEITGGPKLLGVLAPPRRWRATPD</sequence>
<dbReference type="GO" id="GO:0016887">
    <property type="term" value="F:ATP hydrolysis activity"/>
    <property type="evidence" value="ECO:0007669"/>
    <property type="project" value="InterPro"/>
</dbReference>
<evidence type="ECO:0000256" key="3">
    <source>
        <dbReference type="ARBA" id="ARBA00022741"/>
    </source>
</evidence>
<dbReference type="InterPro" id="IPR027417">
    <property type="entry name" value="P-loop_NTPase"/>
</dbReference>
<evidence type="ECO:0000256" key="2">
    <source>
        <dbReference type="ARBA" id="ARBA00022448"/>
    </source>
</evidence>
<evidence type="ECO:0000313" key="6">
    <source>
        <dbReference type="EMBL" id="PWK56872.1"/>
    </source>
</evidence>
<keyword evidence="4 6" id="KW-0067">ATP-binding</keyword>
<dbReference type="GO" id="GO:0016020">
    <property type="term" value="C:membrane"/>
    <property type="evidence" value="ECO:0007669"/>
    <property type="project" value="InterPro"/>
</dbReference>
<dbReference type="Proteomes" id="UP000245390">
    <property type="component" value="Unassembled WGS sequence"/>
</dbReference>
<dbReference type="PANTHER" id="PTHR46743:SF2">
    <property type="entry name" value="TEICHOIC ACIDS EXPORT ATP-BINDING PROTEIN TAGH"/>
    <property type="match status" value="1"/>
</dbReference>
<dbReference type="Gene3D" id="2.70.50.60">
    <property type="entry name" value="abc- transporter (atp binding component) like domain"/>
    <property type="match status" value="1"/>
</dbReference>
<evidence type="ECO:0000259" key="5">
    <source>
        <dbReference type="PROSITE" id="PS50893"/>
    </source>
</evidence>
<dbReference type="AlphaFoldDB" id="A0A316G8E1"/>
<dbReference type="RefSeq" id="WP_109758638.1">
    <property type="nucleotide sequence ID" value="NZ_CP034588.1"/>
</dbReference>
<protein>
    <submittedName>
        <fullName evidence="6">Lipopolysaccharide transport system ATP-binding protein</fullName>
    </submittedName>
</protein>
<dbReference type="InterPro" id="IPR050683">
    <property type="entry name" value="Bact_Polysacc_Export_ATP-bd"/>
</dbReference>
<dbReference type="CDD" id="cd03220">
    <property type="entry name" value="ABC_KpsT_Wzt"/>
    <property type="match status" value="1"/>
</dbReference>
<dbReference type="SUPFAM" id="SSF52540">
    <property type="entry name" value="P-loop containing nucleoside triphosphate hydrolases"/>
    <property type="match status" value="1"/>
</dbReference>
<dbReference type="SMART" id="SM00382">
    <property type="entry name" value="AAA"/>
    <property type="match status" value="1"/>
</dbReference>
<evidence type="ECO:0000256" key="4">
    <source>
        <dbReference type="ARBA" id="ARBA00022840"/>
    </source>
</evidence>
<evidence type="ECO:0000256" key="1">
    <source>
        <dbReference type="ARBA" id="ARBA00005417"/>
    </source>
</evidence>
<dbReference type="InterPro" id="IPR003439">
    <property type="entry name" value="ABC_transporter-like_ATP-bd"/>
</dbReference>
<dbReference type="OrthoDB" id="9778870at2"/>
<dbReference type="Pfam" id="PF00005">
    <property type="entry name" value="ABC_tran"/>
    <property type="match status" value="1"/>
</dbReference>
<dbReference type="PANTHER" id="PTHR46743">
    <property type="entry name" value="TEICHOIC ACIDS EXPORT ATP-BINDING PROTEIN TAGH"/>
    <property type="match status" value="1"/>
</dbReference>